<name>A0ABN6PDZ6_9BURK</name>
<evidence type="ECO:0000256" key="7">
    <source>
        <dbReference type="ARBA" id="ARBA00022842"/>
    </source>
</evidence>
<dbReference type="Pfam" id="PF22613">
    <property type="entry name" value="Transketolase_C_1"/>
    <property type="match status" value="1"/>
</dbReference>
<comment type="cofactor">
    <cofactor evidence="2">
        <name>thiamine diphosphate</name>
        <dbReference type="ChEBI" id="CHEBI:58937"/>
    </cofactor>
</comment>
<dbReference type="Pfam" id="PF02779">
    <property type="entry name" value="Transket_pyr"/>
    <property type="match status" value="1"/>
</dbReference>
<dbReference type="InterPro" id="IPR005474">
    <property type="entry name" value="Transketolase_N"/>
</dbReference>
<dbReference type="Pfam" id="PF00456">
    <property type="entry name" value="Transketolase_N"/>
    <property type="match status" value="1"/>
</dbReference>
<dbReference type="EMBL" id="AP025730">
    <property type="protein sequence ID" value="BDI03224.1"/>
    <property type="molecule type" value="Genomic_DNA"/>
</dbReference>
<evidence type="ECO:0000256" key="3">
    <source>
        <dbReference type="ARBA" id="ARBA00007131"/>
    </source>
</evidence>
<dbReference type="SUPFAM" id="SSF52922">
    <property type="entry name" value="TK C-terminal domain-like"/>
    <property type="match status" value="1"/>
</dbReference>
<protein>
    <recommendedName>
        <fullName evidence="4 10">Transketolase</fullName>
        <ecNumber evidence="4 10">2.2.1.1</ecNumber>
    </recommendedName>
</protein>
<dbReference type="InterPro" id="IPR033247">
    <property type="entry name" value="Transketolase_fam"/>
</dbReference>
<evidence type="ECO:0000256" key="8">
    <source>
        <dbReference type="ARBA" id="ARBA00023052"/>
    </source>
</evidence>
<gene>
    <name evidence="12" type="primary">tktA_1</name>
    <name evidence="12" type="ORF">CATMQ487_01940</name>
</gene>
<evidence type="ECO:0000256" key="6">
    <source>
        <dbReference type="ARBA" id="ARBA00022723"/>
    </source>
</evidence>
<keyword evidence="13" id="KW-1185">Reference proteome</keyword>
<evidence type="ECO:0000259" key="11">
    <source>
        <dbReference type="SMART" id="SM00861"/>
    </source>
</evidence>
<evidence type="ECO:0000256" key="5">
    <source>
        <dbReference type="ARBA" id="ARBA00022679"/>
    </source>
</evidence>
<dbReference type="PROSITE" id="PS00801">
    <property type="entry name" value="TRANSKETOLASE_1"/>
    <property type="match status" value="1"/>
</dbReference>
<dbReference type="CDD" id="cd07033">
    <property type="entry name" value="TPP_PYR_DXS_TK_like"/>
    <property type="match status" value="1"/>
</dbReference>
<evidence type="ECO:0000256" key="1">
    <source>
        <dbReference type="ARBA" id="ARBA00001946"/>
    </source>
</evidence>
<evidence type="ECO:0000256" key="2">
    <source>
        <dbReference type="ARBA" id="ARBA00001964"/>
    </source>
</evidence>
<dbReference type="CDD" id="cd02012">
    <property type="entry name" value="TPP_TK"/>
    <property type="match status" value="1"/>
</dbReference>
<feature type="domain" description="Transketolase-like pyrimidine-binding" evidence="11">
    <location>
        <begin position="360"/>
        <end position="541"/>
    </location>
</feature>
<dbReference type="Gene3D" id="3.40.50.920">
    <property type="match status" value="1"/>
</dbReference>
<reference evidence="12" key="1">
    <citation type="submission" date="2022-04" db="EMBL/GenBank/DDBJ databases">
        <title>Whole genome sequence of Sphaerotilus sp. FB-5.</title>
        <authorList>
            <person name="Takeda M."/>
            <person name="Narihara S."/>
            <person name="Akimoto M."/>
            <person name="Akimoto R."/>
            <person name="Nishiyashiki S."/>
            <person name="Murakami T."/>
        </authorList>
    </citation>
    <scope>NUCLEOTIDE SEQUENCE</scope>
    <source>
        <strain evidence="12">FB-5</strain>
    </source>
</reference>
<evidence type="ECO:0000313" key="13">
    <source>
        <dbReference type="Proteomes" id="UP001057498"/>
    </source>
</evidence>
<dbReference type="InterPro" id="IPR029061">
    <property type="entry name" value="THDP-binding"/>
</dbReference>
<keyword evidence="7" id="KW-0460">Magnesium</keyword>
<dbReference type="InterPro" id="IPR009014">
    <property type="entry name" value="Transketo_C/PFOR_II"/>
</dbReference>
<keyword evidence="6" id="KW-0479">Metal-binding</keyword>
<evidence type="ECO:0000313" key="12">
    <source>
        <dbReference type="EMBL" id="BDI03224.1"/>
    </source>
</evidence>
<accession>A0ABN6PDZ6</accession>
<evidence type="ECO:0000256" key="4">
    <source>
        <dbReference type="ARBA" id="ARBA00013152"/>
    </source>
</evidence>
<evidence type="ECO:0000256" key="10">
    <source>
        <dbReference type="NCBIfam" id="TIGR00232"/>
    </source>
</evidence>
<proteinExistence type="inferred from homology"/>
<keyword evidence="5" id="KW-0808">Transferase</keyword>
<dbReference type="PANTHER" id="PTHR43522:SF2">
    <property type="entry name" value="TRANSKETOLASE 1-RELATED"/>
    <property type="match status" value="1"/>
</dbReference>
<organism evidence="12 13">
    <name type="scientific">Sphaerotilus microaerophilus</name>
    <dbReference type="NCBI Taxonomy" id="2914710"/>
    <lineage>
        <taxon>Bacteria</taxon>
        <taxon>Pseudomonadati</taxon>
        <taxon>Pseudomonadota</taxon>
        <taxon>Betaproteobacteria</taxon>
        <taxon>Burkholderiales</taxon>
        <taxon>Sphaerotilaceae</taxon>
        <taxon>Sphaerotilus</taxon>
    </lineage>
</organism>
<comment type="cofactor">
    <cofactor evidence="1">
        <name>Mg(2+)</name>
        <dbReference type="ChEBI" id="CHEBI:18420"/>
    </cofactor>
</comment>
<comment type="similarity">
    <text evidence="3">Belongs to the transketolase family.</text>
</comment>
<dbReference type="Proteomes" id="UP001057498">
    <property type="component" value="Chromosome"/>
</dbReference>
<dbReference type="PANTHER" id="PTHR43522">
    <property type="entry name" value="TRANSKETOLASE"/>
    <property type="match status" value="1"/>
</dbReference>
<keyword evidence="8" id="KW-0786">Thiamine pyrophosphate</keyword>
<dbReference type="InterPro" id="IPR005475">
    <property type="entry name" value="Transketolase-like_Pyr-bd"/>
</dbReference>
<dbReference type="InterPro" id="IPR005478">
    <property type="entry name" value="Transketolase_bac-like"/>
</dbReference>
<dbReference type="NCBIfam" id="TIGR00232">
    <property type="entry name" value="tktlase_bact"/>
    <property type="match status" value="1"/>
</dbReference>
<sequence>MATKKSPSSQQLANAIRALAMDAVQQANSGHPGAPMGMADMAVALWNRHLKHNPANPQWADRDRFVLSNGHGSMLIYALLHLTGYDLPIDELRNFRQMHSRTPGHPEVGITPGVETTTGPLGQGITNAVGLALAEKLLASEFNRDGHAIVDHRTYTFLGDGCLMEGISHEACALAGAWKLNKLIALYDDNGISIDGQVAPWFIDDTAKRFEAYGWNVIGPVDGHDANAVDAAIATARTSADRPSLIICKTSIGKGSPNRANTAKAHGEPLGAEEIKLTREALGWTAEPFVIPADIAAAWNAQAAGAKAEAAWDKRFAAYTAAFPELAAEFTRRMAGALPADFAEIAVEAVAGAHEKAETVASRKASQIALELFTARLPELLGGSADLTGSNLTNTQSTPNLRFDAAGAVVKNEAGIGGRHINYGVREFGMAAIMNGVALHGGYIPYGGTFLTFSDYSRNAIRMAALMKLRVVHVFTHDSIGLGEDGPTHQSVEHAASLRLIPGLDVWRPADTCETAVAWTMALANKNRPSALLLSRQNLPYAPKTDADVITRGAYILAEPSEVGFKAGKKPDAVIIATGSEVQLALHAQAELAKQKIAVRVVSMPSTTVFDRQDVAYKTEVLPAKLPRIAVEAGVTDFWWKYGCAAVIGIDSYGESAPAGVLFKHFGFTADNVVATVRKVLSK</sequence>
<dbReference type="EC" id="2.2.1.1" evidence="4 10"/>
<evidence type="ECO:0000256" key="9">
    <source>
        <dbReference type="ARBA" id="ARBA00049473"/>
    </source>
</evidence>
<comment type="catalytic activity">
    <reaction evidence="9">
        <text>D-sedoheptulose 7-phosphate + D-glyceraldehyde 3-phosphate = aldehydo-D-ribose 5-phosphate + D-xylulose 5-phosphate</text>
        <dbReference type="Rhea" id="RHEA:10508"/>
        <dbReference type="ChEBI" id="CHEBI:57483"/>
        <dbReference type="ChEBI" id="CHEBI:57737"/>
        <dbReference type="ChEBI" id="CHEBI:58273"/>
        <dbReference type="ChEBI" id="CHEBI:59776"/>
        <dbReference type="EC" id="2.2.1.1"/>
    </reaction>
</comment>
<dbReference type="InterPro" id="IPR055152">
    <property type="entry name" value="Transketolase-like_C_2"/>
</dbReference>
<dbReference type="SUPFAM" id="SSF52518">
    <property type="entry name" value="Thiamin diphosphate-binding fold (THDP-binding)"/>
    <property type="match status" value="2"/>
</dbReference>
<dbReference type="RefSeq" id="WP_251971529.1">
    <property type="nucleotide sequence ID" value="NZ_AP025730.1"/>
</dbReference>
<dbReference type="InterPro" id="IPR049557">
    <property type="entry name" value="Transketolase_CS"/>
</dbReference>
<dbReference type="SMART" id="SM00861">
    <property type="entry name" value="Transket_pyr"/>
    <property type="match status" value="1"/>
</dbReference>
<dbReference type="Gene3D" id="3.40.50.970">
    <property type="match status" value="2"/>
</dbReference>